<dbReference type="NCBIfam" id="NF033611">
    <property type="entry name" value="SAVED"/>
    <property type="match status" value="1"/>
</dbReference>
<reference evidence="1 2" key="1">
    <citation type="submission" date="2014-01" db="EMBL/GenBank/DDBJ databases">
        <title>Genome sequencing of Thermotog hypogea.</title>
        <authorList>
            <person name="Zhang X."/>
            <person name="Alvare G."/>
            <person name="Fristensky B."/>
            <person name="Chen L."/>
            <person name="Suen T."/>
            <person name="Chen Q."/>
            <person name="Ma K."/>
        </authorList>
    </citation>
    <scope>NUCLEOTIDE SEQUENCE [LARGE SCALE GENOMIC DNA]</scope>
    <source>
        <strain evidence="1 2">DSM 11164</strain>
    </source>
</reference>
<sequence>MDNYHHSFFLATDPYEYLRFVRRRVLSREKLLKDFELLPKDQPNRKLIFYEVFKLFLENRDHANAALLLSKEYSLSFEQSMRVVLSDHKEVKFPVVGGESSDVRRALVFNSNLEFCNLTEHTPKLRIIERLVGFELSVLFDGDFCGDSFMLAVAVGALSKNLPNHVAFSGCLDEHGNVALAESLERKLRVCSEQGLELLTGLDVRNFRDLVDFFDTREHHVPVYLCYKHSERVEDRGWEELRETVERSFPSKSLELYRKIYRVEMFHRRHMLQENEYASELRRAFETLQVVFQSGGVPHLAINGPASFAMALGIAVGAKRRIAVYHYQGGYHLVLDLTGPEKLRKIKALKREEELELLEYELLGDGEEAAFVIHLASHDPLPQVREFLKNRDVFIAYVRSKQPGMLKIGDWTEYVCELFSVTQIVKRRRAYRGASFFLSCPVPIAFGFGVAFGDYASGFVYQYDQASSRYVPIFRIEQLSQTVLSNQGGLVR</sequence>
<dbReference type="Proteomes" id="UP000077469">
    <property type="component" value="Chromosome"/>
</dbReference>
<dbReference type="InterPro" id="IPR040836">
    <property type="entry name" value="SAVED"/>
</dbReference>
<proteinExistence type="predicted"/>
<accession>A0A0X1KTX0</accession>
<evidence type="ECO:0000313" key="1">
    <source>
        <dbReference type="EMBL" id="AJC74750.1"/>
    </source>
</evidence>
<protein>
    <submittedName>
        <fullName evidence="1">Uncharacterized protein</fullName>
    </submittedName>
</protein>
<dbReference type="EMBL" id="CP007141">
    <property type="protein sequence ID" value="AJC74750.1"/>
    <property type="molecule type" value="Genomic_DNA"/>
</dbReference>
<dbReference type="STRING" id="1123384.AJ81_05400"/>
<name>A0A0X1KTX0_9THEM</name>
<organism evidence="1 2">
    <name type="scientific">Pseudothermotoga hypogea DSM 11164 = NBRC 106472</name>
    <dbReference type="NCBI Taxonomy" id="1123384"/>
    <lineage>
        <taxon>Bacteria</taxon>
        <taxon>Thermotogati</taxon>
        <taxon>Thermotogota</taxon>
        <taxon>Thermotogae</taxon>
        <taxon>Thermotogales</taxon>
        <taxon>Thermotogaceae</taxon>
        <taxon>Pseudothermotoga</taxon>
    </lineage>
</organism>
<dbReference type="PATRIC" id="fig|1123384.7.peg.1068"/>
<dbReference type="RefSeq" id="WP_031505214.1">
    <property type="nucleotide sequence ID" value="NZ_JONI01000011.1"/>
</dbReference>
<dbReference type="PaxDb" id="1123384-AJ81_05400"/>
<gene>
    <name evidence="1" type="ORF">AJ81_05400</name>
</gene>
<evidence type="ECO:0000313" key="2">
    <source>
        <dbReference type="Proteomes" id="UP000077469"/>
    </source>
</evidence>
<dbReference type="AlphaFoldDB" id="A0A0X1KTX0"/>
<dbReference type="KEGG" id="phy:AJ81_05400"/>
<keyword evidence="2" id="KW-1185">Reference proteome</keyword>